<name>A0A382PU98_9ZZZZ</name>
<evidence type="ECO:0000313" key="1">
    <source>
        <dbReference type="EMBL" id="SVC76909.1"/>
    </source>
</evidence>
<organism evidence="1">
    <name type="scientific">marine metagenome</name>
    <dbReference type="NCBI Taxonomy" id="408172"/>
    <lineage>
        <taxon>unclassified sequences</taxon>
        <taxon>metagenomes</taxon>
        <taxon>ecological metagenomes</taxon>
    </lineage>
</organism>
<gene>
    <name evidence="1" type="ORF">METZ01_LOCUS329763</name>
</gene>
<dbReference type="EMBL" id="UINC01109823">
    <property type="protein sequence ID" value="SVC76909.1"/>
    <property type="molecule type" value="Genomic_DNA"/>
</dbReference>
<dbReference type="AlphaFoldDB" id="A0A382PU98"/>
<accession>A0A382PU98</accession>
<reference evidence="1" key="1">
    <citation type="submission" date="2018-05" db="EMBL/GenBank/DDBJ databases">
        <authorList>
            <person name="Lanie J.A."/>
            <person name="Ng W.-L."/>
            <person name="Kazmierczak K.M."/>
            <person name="Andrzejewski T.M."/>
            <person name="Davidsen T.M."/>
            <person name="Wayne K.J."/>
            <person name="Tettelin H."/>
            <person name="Glass J.I."/>
            <person name="Rusch D."/>
            <person name="Podicherti R."/>
            <person name="Tsui H.-C.T."/>
            <person name="Winkler M.E."/>
        </authorList>
    </citation>
    <scope>NUCLEOTIDE SEQUENCE</scope>
</reference>
<protein>
    <submittedName>
        <fullName evidence="1">Uncharacterized protein</fullName>
    </submittedName>
</protein>
<proteinExistence type="predicted"/>
<sequence length="58" mass="7050">MTRFRNTYGGSYVVWPIVVKERISGFGTNFFWFNQFPNCTEVRYHSVYYEDASEEYIF</sequence>